<evidence type="ECO:0000313" key="1">
    <source>
        <dbReference type="EMBL" id="AHI29945.1"/>
    </source>
</evidence>
<dbReference type="KEGG" id="msx:AU14_02070"/>
<protein>
    <submittedName>
        <fullName evidence="1">Uncharacterized protein</fullName>
    </submittedName>
</protein>
<evidence type="ECO:0000313" key="2">
    <source>
        <dbReference type="Proteomes" id="UP000061489"/>
    </source>
</evidence>
<gene>
    <name evidence="1" type="ORF">AU14_02070</name>
</gene>
<dbReference type="Proteomes" id="UP000061489">
    <property type="component" value="Chromosome"/>
</dbReference>
<sequence length="32" mass="3568">MPAIEDDWAQSAVKMEVQPVPIFVGTFLFSTL</sequence>
<keyword evidence="2" id="KW-1185">Reference proteome</keyword>
<dbReference type="AlphaFoldDB" id="W5YLP4"/>
<name>W5YLP4_9GAMM</name>
<accession>W5YLP4</accession>
<reference evidence="1 2" key="1">
    <citation type="journal article" date="2014" name="Genome Announc.">
        <title>Draft Genome Sequences of Marinobacter similis A3d10T and Marinobacter salarius R9SW1T.</title>
        <authorList>
            <person name="Ivanova E.P."/>
            <person name="Ng H.J."/>
            <person name="Webb H.K."/>
            <person name="Feng G."/>
            <person name="Oshima K."/>
            <person name="Hattori M."/>
            <person name="Ohkuma M."/>
            <person name="Sergeev A.F."/>
            <person name="Mikhailov V.V."/>
            <person name="Crawford R.J."/>
            <person name="Sawabe T."/>
        </authorList>
    </citation>
    <scope>NUCLEOTIDE SEQUENCE [LARGE SCALE GENOMIC DNA]</scope>
    <source>
        <strain evidence="1 2">A3d10</strain>
    </source>
</reference>
<dbReference type="HOGENOM" id="CLU_3390203_0_0_6"/>
<dbReference type="EMBL" id="CP007151">
    <property type="protein sequence ID" value="AHI29945.1"/>
    <property type="molecule type" value="Genomic_DNA"/>
</dbReference>
<proteinExistence type="predicted"/>
<organism evidence="1 2">
    <name type="scientific">Marinobacter similis</name>
    <dbReference type="NCBI Taxonomy" id="1420916"/>
    <lineage>
        <taxon>Bacteria</taxon>
        <taxon>Pseudomonadati</taxon>
        <taxon>Pseudomonadota</taxon>
        <taxon>Gammaproteobacteria</taxon>
        <taxon>Pseudomonadales</taxon>
        <taxon>Marinobacteraceae</taxon>
        <taxon>Marinobacter</taxon>
    </lineage>
</organism>